<feature type="domain" description="Calponin-homology (CH)" evidence="5">
    <location>
        <begin position="14"/>
        <end position="129"/>
    </location>
</feature>
<dbReference type="PROSITE" id="PS50021">
    <property type="entry name" value="CH"/>
    <property type="match status" value="1"/>
</dbReference>
<dbReference type="InterPro" id="IPR036872">
    <property type="entry name" value="CH_dom_sf"/>
</dbReference>
<dbReference type="PANTHER" id="PTHR14149:SF10">
    <property type="entry name" value="RAS GTPASE-ACTIVATING-LIKE PROTEIN IQGAP3"/>
    <property type="match status" value="1"/>
</dbReference>
<evidence type="ECO:0000259" key="5">
    <source>
        <dbReference type="PROSITE" id="PS50021"/>
    </source>
</evidence>
<dbReference type="Pfam" id="PF03836">
    <property type="entry name" value="RasGAP_C"/>
    <property type="match status" value="1"/>
</dbReference>
<dbReference type="PANTHER" id="PTHR14149">
    <property type="entry name" value="RAS GTPASE-ACTIVATING PROTEIN WITH IQ MOTIF"/>
    <property type="match status" value="1"/>
</dbReference>
<name>A0A6J1VE87_9SAUR</name>
<dbReference type="SUPFAM" id="SSF47576">
    <property type="entry name" value="Calponin-homology domain, CH-domain"/>
    <property type="match status" value="1"/>
</dbReference>
<dbReference type="GO" id="GO:0051015">
    <property type="term" value="F:actin filament binding"/>
    <property type="evidence" value="ECO:0007669"/>
    <property type="project" value="TreeGrafter"/>
</dbReference>
<dbReference type="AlphaFoldDB" id="A0A6J1VE87"/>
<dbReference type="SMART" id="SM00323">
    <property type="entry name" value="RasGAP"/>
    <property type="match status" value="1"/>
</dbReference>
<dbReference type="InterPro" id="IPR023152">
    <property type="entry name" value="RasGAP_CS"/>
</dbReference>
<dbReference type="SMART" id="SM00033">
    <property type="entry name" value="CH"/>
    <property type="match status" value="1"/>
</dbReference>
<dbReference type="GO" id="GO:0005938">
    <property type="term" value="C:cell cortex"/>
    <property type="evidence" value="ECO:0007669"/>
    <property type="project" value="TreeGrafter"/>
</dbReference>
<dbReference type="Proteomes" id="UP000504612">
    <property type="component" value="Unplaced"/>
</dbReference>
<dbReference type="InterPro" id="IPR000593">
    <property type="entry name" value="RasGAP_C"/>
</dbReference>
<organism evidence="6 7">
    <name type="scientific">Notechis scutatus</name>
    <name type="common">mainland tiger snake</name>
    <dbReference type="NCBI Taxonomy" id="8663"/>
    <lineage>
        <taxon>Eukaryota</taxon>
        <taxon>Metazoa</taxon>
        <taxon>Chordata</taxon>
        <taxon>Craniata</taxon>
        <taxon>Vertebrata</taxon>
        <taxon>Euteleostomi</taxon>
        <taxon>Lepidosauria</taxon>
        <taxon>Squamata</taxon>
        <taxon>Bifurcata</taxon>
        <taxon>Unidentata</taxon>
        <taxon>Episquamata</taxon>
        <taxon>Toxicofera</taxon>
        <taxon>Serpentes</taxon>
        <taxon>Colubroidea</taxon>
        <taxon>Elapidae</taxon>
        <taxon>Hydrophiinae</taxon>
        <taxon>Notechis</taxon>
    </lineage>
</organism>
<accession>A0A6J1VE87</accession>
<dbReference type="PROSITE" id="PS50096">
    <property type="entry name" value="IQ"/>
    <property type="match status" value="2"/>
</dbReference>
<keyword evidence="2" id="KW-0677">Repeat</keyword>
<dbReference type="FunFam" id="1.10.506.10:FF:000004">
    <property type="entry name" value="IQ motif containing GTPase activating protein 1"/>
    <property type="match status" value="1"/>
</dbReference>
<dbReference type="SUPFAM" id="SSF48350">
    <property type="entry name" value="GTPase activation domain, GAP"/>
    <property type="match status" value="1"/>
</dbReference>
<dbReference type="Pfam" id="PF00307">
    <property type="entry name" value="CH"/>
    <property type="match status" value="1"/>
</dbReference>
<dbReference type="Gene3D" id="1.10.418.10">
    <property type="entry name" value="Calponin-like domain"/>
    <property type="match status" value="1"/>
</dbReference>
<dbReference type="GeneID" id="113424197"/>
<keyword evidence="1" id="KW-0597">Phosphoprotein</keyword>
<dbReference type="KEGG" id="nss:113424197"/>
<gene>
    <name evidence="7" type="primary">LOC113424197</name>
</gene>
<sequence length="1177" mass="133960">MDERRRQNVAYQYLCHLEEAKRWMEACLKEPLPPPTELEESLRNGVTLAKLAHFFAPDAFPLGKIYDRDQARFQACGLHFRHTDNINRWRDAMSRVGLPVIFHPETTDIYDKKNMPRVVYCIHALSLYLFRRGLAPQIQDLYGKVDFTDEEINHMKGELEKYGLQLPTFSKIGGILAEELSVDEAAVHAAILAINRAVEVGIVAETVAALGNPSAMLVGVQESLGAPYQEELCRAKGEKAENGKNRHLQKIPDGEDIYDRCLTQAEIQGSINWVNTRRALEMVDDALEAQDPQTLYHLLQDPILALKSLRRENAGWYLDQLSADREEKALVRQGKYCQIPWEHFVHPLKSSPPCPGFLDNRFVESLEFYLNSVAAVVKIQAFVRANKAREDYRMLVRCREPPLRVIRRFAHLLEQSQRDTQEEVELLGLQEKLARGIRSNQQLESDLNLMDIKIGLLVKNRITLQEVVSHCKTLTKKNKEELSSRMDVSQENNGLKALSKEKRKALEAYQHLFYHLQTQPVCLARLLMQMPPNKSTKFMESVVFSLYNYASSPREAYLLLQLFQRALQEEIASRVTQLREILTGNPTVIRMVVSFYRNARGQNALRQILAEPVQEVLHDRSLSIRTSPVEIYRGWINEMECQSGQKSHLPYNVTPQQALGHPEVQRRLDISLGHLLVLADRFLSAILSSVDKIPYGMRYVAKVLKATLTEKFPDASKGEIYKVVGNLLYYRFMNPAVVAPDGFDVVDFSAGAPLHPDQRRNLASVAKILQHAAASQLFEGENSHLNVVNQYLEETHHKFRAFIDAACLVPEPEERFNVDKYSELLAITKPVVYITVGELVKTHKLLLEHQHSLAPDPQDVLHKLLQDLGEVPTVAALIGHSPGQGANGPWEDALSQLSSTELSLTLSGRYSGVEAEAEGEAGAEGLWLSTKRMLVDVIQSQPGDSLAEILHSKASEEEEQLHQQLLWRRRAAGHPQSQERAHRSLAEKKTEVLQNLERLALAGSAGQPQALLREIAQDIRCQRHRRQGRRGQLAKLQQTLRGLASKRRFYREQVDYYQKYLRTCLDNLAAADRPSKKQAVLHYTAARLFEKGVLLEIEALPPNQLRNVIFDIIPSREAGKFQVQAKFMGVNMENFQLSYQDLLQLQYEGVAVMKMFDRAKINVNLLIFLLNKKFFKK</sequence>
<evidence type="ECO:0000313" key="6">
    <source>
        <dbReference type="Proteomes" id="UP000504612"/>
    </source>
</evidence>
<dbReference type="InterPro" id="IPR001936">
    <property type="entry name" value="RasGAP_dom"/>
</dbReference>
<protein>
    <submittedName>
        <fullName evidence="7">Ras GTPase-activating-like protein IQGAP3</fullName>
    </submittedName>
</protein>
<dbReference type="InterPro" id="IPR008936">
    <property type="entry name" value="Rho_GTPase_activation_prot"/>
</dbReference>
<dbReference type="GO" id="GO:1903479">
    <property type="term" value="P:mitotic actomyosin contractile ring assembly actin filament organization"/>
    <property type="evidence" value="ECO:0007669"/>
    <property type="project" value="TreeGrafter"/>
</dbReference>
<keyword evidence="6" id="KW-1185">Reference proteome</keyword>
<dbReference type="RefSeq" id="XP_026541587.1">
    <property type="nucleotide sequence ID" value="XM_026685802.1"/>
</dbReference>
<keyword evidence="3" id="KW-0112">Calmodulin-binding</keyword>
<feature type="domain" description="Ras-GAP" evidence="4">
    <location>
        <begin position="541"/>
        <end position="774"/>
    </location>
</feature>
<evidence type="ECO:0000313" key="7">
    <source>
        <dbReference type="RefSeq" id="XP_026541587.1"/>
    </source>
</evidence>
<dbReference type="PROSITE" id="PS00509">
    <property type="entry name" value="RAS_GTPASE_ACTIV_1"/>
    <property type="match status" value="1"/>
</dbReference>
<proteinExistence type="predicted"/>
<dbReference type="FunFam" id="1.10.418.10:FF:000013">
    <property type="entry name" value="IQ motif containing GTPase activating protein 1"/>
    <property type="match status" value="1"/>
</dbReference>
<dbReference type="Pfam" id="PF00616">
    <property type="entry name" value="RasGAP"/>
    <property type="match status" value="1"/>
</dbReference>
<dbReference type="SUPFAM" id="SSF143885">
    <property type="entry name" value="RGC domain-like"/>
    <property type="match status" value="1"/>
</dbReference>
<dbReference type="GO" id="GO:0005096">
    <property type="term" value="F:GTPase activator activity"/>
    <property type="evidence" value="ECO:0007669"/>
    <property type="project" value="TreeGrafter"/>
</dbReference>
<reference evidence="7" key="1">
    <citation type="submission" date="2025-08" db="UniProtKB">
        <authorList>
            <consortium name="RefSeq"/>
        </authorList>
    </citation>
    <scope>IDENTIFICATION</scope>
</reference>
<dbReference type="PROSITE" id="PS50018">
    <property type="entry name" value="RAS_GTPASE_ACTIV_2"/>
    <property type="match status" value="1"/>
</dbReference>
<evidence type="ECO:0000256" key="3">
    <source>
        <dbReference type="ARBA" id="ARBA00022860"/>
    </source>
</evidence>
<dbReference type="InterPro" id="IPR001715">
    <property type="entry name" value="CH_dom"/>
</dbReference>
<evidence type="ECO:0000259" key="4">
    <source>
        <dbReference type="PROSITE" id="PS50018"/>
    </source>
</evidence>
<dbReference type="GO" id="GO:0005516">
    <property type="term" value="F:calmodulin binding"/>
    <property type="evidence" value="ECO:0007669"/>
    <property type="project" value="UniProtKB-KW"/>
</dbReference>
<evidence type="ECO:0000256" key="1">
    <source>
        <dbReference type="ARBA" id="ARBA00022553"/>
    </source>
</evidence>
<evidence type="ECO:0000256" key="2">
    <source>
        <dbReference type="ARBA" id="ARBA00022737"/>
    </source>
</evidence>
<dbReference type="Gene3D" id="1.10.506.10">
    <property type="entry name" value="GTPase Activation - p120gap, domain 1"/>
    <property type="match status" value="1"/>
</dbReference>